<evidence type="ECO:0000256" key="4">
    <source>
        <dbReference type="ARBA" id="ARBA00022989"/>
    </source>
</evidence>
<evidence type="ECO:0000256" key="2">
    <source>
        <dbReference type="ARBA" id="ARBA00007165"/>
    </source>
</evidence>
<keyword evidence="3 6" id="KW-0812">Transmembrane</keyword>
<dbReference type="PANTHER" id="PTHR23427">
    <property type="entry name" value="SURFEIT LOCUS PROTEIN"/>
    <property type="match status" value="1"/>
</dbReference>
<evidence type="ECO:0000313" key="8">
    <source>
        <dbReference type="Proteomes" id="UP000294881"/>
    </source>
</evidence>
<organism evidence="7 8">
    <name type="scientific">Camelimonas lactis</name>
    <dbReference type="NCBI Taxonomy" id="659006"/>
    <lineage>
        <taxon>Bacteria</taxon>
        <taxon>Pseudomonadati</taxon>
        <taxon>Pseudomonadota</taxon>
        <taxon>Alphaproteobacteria</taxon>
        <taxon>Hyphomicrobiales</taxon>
        <taxon>Chelatococcaceae</taxon>
        <taxon>Camelimonas</taxon>
    </lineage>
</organism>
<keyword evidence="8" id="KW-1185">Reference proteome</keyword>
<sequence>MLVILTLALAGALGFGALGVWQIRRMTWKHELIARVESRVNAAPVAAPGPGAWANVAGEEYRRVRVAGQYLHDRETLTQAVTRLGGGFWVMTPLRADAGFIVLVNRGFVPPERRAQAARQESLPGGRVEVTGLLRLTEPGGGFLRHNDPAADRWYSRDVAAIARRQGLDRMAPGAVAPYFIDAGYVPNPGGYPVGGLTVVRFSDNHLVYAVTWFALALMTVAAALFMISLEGRDAGESS</sequence>
<reference evidence="7 8" key="1">
    <citation type="submission" date="2019-03" db="EMBL/GenBank/DDBJ databases">
        <title>Genomic Encyclopedia of Type Strains, Phase IV (KMG-IV): sequencing the most valuable type-strain genomes for metagenomic binning, comparative biology and taxonomic classification.</title>
        <authorList>
            <person name="Goeker M."/>
        </authorList>
    </citation>
    <scope>NUCLEOTIDE SEQUENCE [LARGE SCALE GENOMIC DNA]</scope>
    <source>
        <strain evidence="7 8">DSM 22958</strain>
    </source>
</reference>
<evidence type="ECO:0000256" key="1">
    <source>
        <dbReference type="ARBA" id="ARBA00004370"/>
    </source>
</evidence>
<dbReference type="EMBL" id="SLWL01000002">
    <property type="protein sequence ID" value="TCO15096.1"/>
    <property type="molecule type" value="Genomic_DNA"/>
</dbReference>
<dbReference type="Proteomes" id="UP000294881">
    <property type="component" value="Unassembled WGS sequence"/>
</dbReference>
<accession>A0A4R2GW97</accession>
<evidence type="ECO:0000313" key="7">
    <source>
        <dbReference type="EMBL" id="TCO15096.1"/>
    </source>
</evidence>
<comment type="caution">
    <text evidence="7">The sequence shown here is derived from an EMBL/GenBank/DDBJ whole genome shotgun (WGS) entry which is preliminary data.</text>
</comment>
<evidence type="ECO:0000256" key="3">
    <source>
        <dbReference type="ARBA" id="ARBA00022692"/>
    </source>
</evidence>
<proteinExistence type="inferred from homology"/>
<dbReference type="PANTHER" id="PTHR23427:SF2">
    <property type="entry name" value="SURFEIT LOCUS PROTEIN 1"/>
    <property type="match status" value="1"/>
</dbReference>
<feature type="transmembrane region" description="Helical" evidence="6">
    <location>
        <begin position="207"/>
        <end position="230"/>
    </location>
</feature>
<dbReference type="AlphaFoldDB" id="A0A4R2GW97"/>
<gene>
    <name evidence="7" type="ORF">EV666_10272</name>
</gene>
<dbReference type="GO" id="GO:0005886">
    <property type="term" value="C:plasma membrane"/>
    <property type="evidence" value="ECO:0007669"/>
    <property type="project" value="UniProtKB-SubCell"/>
</dbReference>
<dbReference type="Pfam" id="PF02104">
    <property type="entry name" value="SURF1"/>
    <property type="match status" value="1"/>
</dbReference>
<keyword evidence="5 6" id="KW-0472">Membrane</keyword>
<dbReference type="CDD" id="cd06662">
    <property type="entry name" value="SURF1"/>
    <property type="match status" value="1"/>
</dbReference>
<comment type="similarity">
    <text evidence="2 6">Belongs to the SURF1 family.</text>
</comment>
<evidence type="ECO:0000256" key="6">
    <source>
        <dbReference type="RuleBase" id="RU363076"/>
    </source>
</evidence>
<dbReference type="OrthoDB" id="6079986at2"/>
<protein>
    <recommendedName>
        <fullName evidence="6">SURF1-like protein</fullName>
    </recommendedName>
</protein>
<dbReference type="PROSITE" id="PS50895">
    <property type="entry name" value="SURF1"/>
    <property type="match status" value="1"/>
</dbReference>
<evidence type="ECO:0000256" key="5">
    <source>
        <dbReference type="ARBA" id="ARBA00023136"/>
    </source>
</evidence>
<keyword evidence="6" id="KW-1003">Cell membrane</keyword>
<comment type="subcellular location">
    <subcellularLocation>
        <location evidence="6">Cell membrane</location>
        <topology evidence="6">Multi-pass membrane protein</topology>
    </subcellularLocation>
    <subcellularLocation>
        <location evidence="1">Membrane</location>
    </subcellularLocation>
</comment>
<dbReference type="InterPro" id="IPR045214">
    <property type="entry name" value="Surf1/Surf4"/>
</dbReference>
<name>A0A4R2GW97_9HYPH</name>
<comment type="caution">
    <text evidence="6">Lacks conserved residue(s) required for the propagation of feature annotation.</text>
</comment>
<keyword evidence="4 6" id="KW-1133">Transmembrane helix</keyword>
<dbReference type="InterPro" id="IPR002994">
    <property type="entry name" value="Surf1/Shy1"/>
</dbReference>